<reference evidence="6" key="1">
    <citation type="journal article" date="2019" name="Int. J. Syst. Evol. Microbiol.">
        <title>The Global Catalogue of Microorganisms (GCM) 10K type strain sequencing project: providing services to taxonomists for standard genome sequencing and annotation.</title>
        <authorList>
            <consortium name="The Broad Institute Genomics Platform"/>
            <consortium name="The Broad Institute Genome Sequencing Center for Infectious Disease"/>
            <person name="Wu L."/>
            <person name="Ma J."/>
        </authorList>
    </citation>
    <scope>NUCLEOTIDE SEQUENCE [LARGE SCALE GENOMIC DNA]</scope>
    <source>
        <strain evidence="6">KCTC 42423</strain>
    </source>
</reference>
<dbReference type="InterPro" id="IPR038081">
    <property type="entry name" value="CalX-like_sf"/>
</dbReference>
<evidence type="ECO:0000256" key="1">
    <source>
        <dbReference type="ARBA" id="ARBA00022729"/>
    </source>
</evidence>
<dbReference type="Proteomes" id="UP001597459">
    <property type="component" value="Unassembled WGS sequence"/>
</dbReference>
<protein>
    <submittedName>
        <fullName evidence="5">Calx-beta domain-containing protein</fullName>
    </submittedName>
</protein>
<evidence type="ECO:0000259" key="4">
    <source>
        <dbReference type="SMART" id="SM00237"/>
    </source>
</evidence>
<sequence>MITKSIFKIIWFAFIYIGTTSVKAQHYFNATNYNNNIQVLSDTFDLDIVTRFISDVIFGDIIQENANLAFANAVTTTTTFNTSLTVQDISIDEYHNTVTLTVTHTGLDTSGSFSVDYTTADNSAIAGADYTTTSGTLNFSGISGDTDTITIALLDDIIVEGNESFFINLLNVSDPAVTITDQGVITIVDVEIGPSRPYEERFSLNVRGNFDMIGNTNLVCVANCPATPQTNNPAVQMGYANIDATRTNSSSADLALPAGSTVSWAGLYWGGSHNSTFGGITNPDPSLNIQQVQIQEPGAATYTTINAGITSINSSFNGWNVFMSVADITPIVQNAGSGTYTVADIALITGSAFTGPFGGWTMVIIYEDPADITRSVSVWDGFDFFGFGANDMFTVTGLLTPSTGTFDTDAGYFGMDGEANQTGDFIGINGTPLSNGLNPTNNTLNSTISKFGVNVTTKNPNQAFNWGIDIDMFDATGFVPNNATTLNVDLGSASEGIWGGVFAVSTEVAFPTVASKTFSPVTVGYNETSTVTIILENPATGVDLTNLSLEDNLPTGMVIAATPNGTSSCTGTITAIPGSDSFSISGMNLAAGNTCTFSFDVRGTELGTHDNTLSAADINNDQNIPLAGDTTGSLNVIVKTIITNRRITHRIKPD</sequence>
<dbReference type="Pfam" id="PF03160">
    <property type="entry name" value="Calx-beta"/>
    <property type="match status" value="1"/>
</dbReference>
<keyword evidence="1" id="KW-0732">Signal</keyword>
<comment type="caution">
    <text evidence="5">The sequence shown here is derived from an EMBL/GenBank/DDBJ whole genome shotgun (WGS) entry which is preliminary data.</text>
</comment>
<dbReference type="RefSeq" id="WP_378257987.1">
    <property type="nucleotide sequence ID" value="NZ_JBHSJV010000001.1"/>
</dbReference>
<keyword evidence="6" id="KW-1185">Reference proteome</keyword>
<name>A0ABW5N2Z2_9FLAO</name>
<keyword evidence="2" id="KW-0677">Repeat</keyword>
<gene>
    <name evidence="5" type="ORF">ACFSTE_00950</name>
</gene>
<accession>A0ABW5N2Z2</accession>
<feature type="domain" description="Calx-beta" evidence="4">
    <location>
        <begin position="73"/>
        <end position="170"/>
    </location>
</feature>
<evidence type="ECO:0000256" key="3">
    <source>
        <dbReference type="ARBA" id="ARBA00022837"/>
    </source>
</evidence>
<evidence type="ECO:0000256" key="2">
    <source>
        <dbReference type="ARBA" id="ARBA00022737"/>
    </source>
</evidence>
<evidence type="ECO:0000313" key="6">
    <source>
        <dbReference type="Proteomes" id="UP001597459"/>
    </source>
</evidence>
<dbReference type="EMBL" id="JBHULX010000001">
    <property type="protein sequence ID" value="MFD2589377.1"/>
    <property type="molecule type" value="Genomic_DNA"/>
</dbReference>
<dbReference type="InterPro" id="IPR057693">
    <property type="entry name" value="DUF7933"/>
</dbReference>
<evidence type="ECO:0000313" key="5">
    <source>
        <dbReference type="EMBL" id="MFD2589377.1"/>
    </source>
</evidence>
<proteinExistence type="predicted"/>
<organism evidence="5 6">
    <name type="scientific">Aquimarina hainanensis</name>
    <dbReference type="NCBI Taxonomy" id="1578017"/>
    <lineage>
        <taxon>Bacteria</taxon>
        <taxon>Pseudomonadati</taxon>
        <taxon>Bacteroidota</taxon>
        <taxon>Flavobacteriia</taxon>
        <taxon>Flavobacteriales</taxon>
        <taxon>Flavobacteriaceae</taxon>
        <taxon>Aquimarina</taxon>
    </lineage>
</organism>
<dbReference type="InterPro" id="IPR003644">
    <property type="entry name" value="Calx_beta"/>
</dbReference>
<dbReference type="Pfam" id="PF25564">
    <property type="entry name" value="DUF7933"/>
    <property type="match status" value="1"/>
</dbReference>
<keyword evidence="3" id="KW-0106">Calcium</keyword>
<dbReference type="Gene3D" id="2.60.40.2030">
    <property type="match status" value="1"/>
</dbReference>
<dbReference type="SMART" id="SM00237">
    <property type="entry name" value="Calx_beta"/>
    <property type="match status" value="1"/>
</dbReference>
<dbReference type="SUPFAM" id="SSF141072">
    <property type="entry name" value="CalX-like"/>
    <property type="match status" value="1"/>
</dbReference>